<evidence type="ECO:0000256" key="1">
    <source>
        <dbReference type="SAM" id="MobiDB-lite"/>
    </source>
</evidence>
<accession>A0A644ZE94</accession>
<gene>
    <name evidence="2" type="ORF">SDC9_85838</name>
</gene>
<dbReference type="AlphaFoldDB" id="A0A644ZE94"/>
<proteinExistence type="predicted"/>
<sequence>MFYGCITFKNQATEEIGAAQGDRRGDRPDSLRRDDPTGVGSDSNRRKLKIFVIERWLYDGWHAFYM</sequence>
<dbReference type="EMBL" id="VSSQ01008560">
    <property type="protein sequence ID" value="MPM39205.1"/>
    <property type="molecule type" value="Genomic_DNA"/>
</dbReference>
<reference evidence="2" key="1">
    <citation type="submission" date="2019-08" db="EMBL/GenBank/DDBJ databases">
        <authorList>
            <person name="Kucharzyk K."/>
            <person name="Murdoch R.W."/>
            <person name="Higgins S."/>
            <person name="Loffler F."/>
        </authorList>
    </citation>
    <scope>NUCLEOTIDE SEQUENCE</scope>
</reference>
<feature type="region of interest" description="Disordered" evidence="1">
    <location>
        <begin position="16"/>
        <end position="43"/>
    </location>
</feature>
<evidence type="ECO:0000313" key="2">
    <source>
        <dbReference type="EMBL" id="MPM39205.1"/>
    </source>
</evidence>
<protein>
    <submittedName>
        <fullName evidence="2">Uncharacterized protein</fullName>
    </submittedName>
</protein>
<feature type="compositionally biased region" description="Basic and acidic residues" evidence="1">
    <location>
        <begin position="21"/>
        <end position="36"/>
    </location>
</feature>
<comment type="caution">
    <text evidence="2">The sequence shown here is derived from an EMBL/GenBank/DDBJ whole genome shotgun (WGS) entry which is preliminary data.</text>
</comment>
<name>A0A644ZE94_9ZZZZ</name>
<organism evidence="2">
    <name type="scientific">bioreactor metagenome</name>
    <dbReference type="NCBI Taxonomy" id="1076179"/>
    <lineage>
        <taxon>unclassified sequences</taxon>
        <taxon>metagenomes</taxon>
        <taxon>ecological metagenomes</taxon>
    </lineage>
</organism>